<organism evidence="1 2">
    <name type="scientific">Hymenobacter humi</name>
    <dbReference type="NCBI Taxonomy" id="1411620"/>
    <lineage>
        <taxon>Bacteria</taxon>
        <taxon>Pseudomonadati</taxon>
        <taxon>Bacteroidota</taxon>
        <taxon>Cytophagia</taxon>
        <taxon>Cytophagales</taxon>
        <taxon>Hymenobacteraceae</taxon>
        <taxon>Hymenobacter</taxon>
    </lineage>
</organism>
<proteinExistence type="predicted"/>
<dbReference type="EMBL" id="JBHTEK010000001">
    <property type="protein sequence ID" value="MFC7667071.1"/>
    <property type="molecule type" value="Genomic_DNA"/>
</dbReference>
<keyword evidence="2" id="KW-1185">Reference proteome</keyword>
<sequence length="61" mass="6961">MPWHRYETTLGIRVHAPLTASYAYGFPPGTVTKNEDRKDVFTHWFGFTLGTTLYPAATRKS</sequence>
<gene>
    <name evidence="1" type="ORF">ACFQT0_06290</name>
</gene>
<comment type="caution">
    <text evidence="1">The sequence shown here is derived from an EMBL/GenBank/DDBJ whole genome shotgun (WGS) entry which is preliminary data.</text>
</comment>
<reference evidence="2" key="1">
    <citation type="journal article" date="2019" name="Int. J. Syst. Evol. Microbiol.">
        <title>The Global Catalogue of Microorganisms (GCM) 10K type strain sequencing project: providing services to taxonomists for standard genome sequencing and annotation.</title>
        <authorList>
            <consortium name="The Broad Institute Genomics Platform"/>
            <consortium name="The Broad Institute Genome Sequencing Center for Infectious Disease"/>
            <person name="Wu L."/>
            <person name="Ma J."/>
        </authorList>
    </citation>
    <scope>NUCLEOTIDE SEQUENCE [LARGE SCALE GENOMIC DNA]</scope>
    <source>
        <strain evidence="2">JCM 19635</strain>
    </source>
</reference>
<evidence type="ECO:0000313" key="1">
    <source>
        <dbReference type="EMBL" id="MFC7667071.1"/>
    </source>
</evidence>
<dbReference type="Proteomes" id="UP001596513">
    <property type="component" value="Unassembled WGS sequence"/>
</dbReference>
<accession>A0ABW2U3P8</accession>
<name>A0ABW2U3P8_9BACT</name>
<dbReference type="RefSeq" id="WP_380201304.1">
    <property type="nucleotide sequence ID" value="NZ_JBHTEK010000001.1"/>
</dbReference>
<protein>
    <submittedName>
        <fullName evidence="1">Uncharacterized protein</fullName>
    </submittedName>
</protein>
<evidence type="ECO:0000313" key="2">
    <source>
        <dbReference type="Proteomes" id="UP001596513"/>
    </source>
</evidence>